<evidence type="ECO:0000313" key="3">
    <source>
        <dbReference type="Proteomes" id="UP000176803"/>
    </source>
</evidence>
<keyword evidence="1" id="KW-0472">Membrane</keyword>
<reference evidence="2 3" key="1">
    <citation type="journal article" date="2016" name="Nat. Commun.">
        <title>Thousands of microbial genomes shed light on interconnected biogeochemical processes in an aquifer system.</title>
        <authorList>
            <person name="Anantharaman K."/>
            <person name="Brown C.T."/>
            <person name="Hug L.A."/>
            <person name="Sharon I."/>
            <person name="Castelle C.J."/>
            <person name="Probst A.J."/>
            <person name="Thomas B.C."/>
            <person name="Singh A."/>
            <person name="Wilkins M.J."/>
            <person name="Karaoz U."/>
            <person name="Brodie E.L."/>
            <person name="Williams K.H."/>
            <person name="Hubbard S.S."/>
            <person name="Banfield J.F."/>
        </authorList>
    </citation>
    <scope>NUCLEOTIDE SEQUENCE [LARGE SCALE GENOMIC DNA]</scope>
</reference>
<protein>
    <recommendedName>
        <fullName evidence="4">Yip1 domain-containing protein</fullName>
    </recommendedName>
</protein>
<sequence>MDFEKKSFGFLASLILFLKRALLLVLYPYKTMRRISRERDTAQLWIIFFFVFSYFLIADKVRLSADLFPLHFIVTMINFIFTVYFFYFLARLFSRETSLMPFIFTLGYSLIPTLIWFFANLILFVILPPPRTWSLPGTLFSVIYIIFSISLLFWKLILVYLGIRFSSKLSALRIVYYLALYLCIFLPYSFFLYLMALFRIPFI</sequence>
<feature type="transmembrane region" description="Helical" evidence="1">
    <location>
        <begin position="102"/>
        <end position="127"/>
    </location>
</feature>
<name>A0A1F7I3H4_9BACT</name>
<feature type="transmembrane region" description="Helical" evidence="1">
    <location>
        <begin position="41"/>
        <end position="58"/>
    </location>
</feature>
<comment type="caution">
    <text evidence="2">The sequence shown here is derived from an EMBL/GenBank/DDBJ whole genome shotgun (WGS) entry which is preliminary data.</text>
</comment>
<evidence type="ECO:0000313" key="2">
    <source>
        <dbReference type="EMBL" id="OGK37886.1"/>
    </source>
</evidence>
<accession>A0A1F7I3H4</accession>
<feature type="transmembrane region" description="Helical" evidence="1">
    <location>
        <begin position="6"/>
        <end position="29"/>
    </location>
</feature>
<feature type="transmembrane region" description="Helical" evidence="1">
    <location>
        <begin position="175"/>
        <end position="198"/>
    </location>
</feature>
<evidence type="ECO:0008006" key="4">
    <source>
        <dbReference type="Google" id="ProtNLM"/>
    </source>
</evidence>
<feature type="transmembrane region" description="Helical" evidence="1">
    <location>
        <begin position="70"/>
        <end position="90"/>
    </location>
</feature>
<dbReference type="Proteomes" id="UP000176803">
    <property type="component" value="Unassembled WGS sequence"/>
</dbReference>
<feature type="transmembrane region" description="Helical" evidence="1">
    <location>
        <begin position="139"/>
        <end position="163"/>
    </location>
</feature>
<keyword evidence="1" id="KW-1133">Transmembrane helix</keyword>
<evidence type="ECO:0000256" key="1">
    <source>
        <dbReference type="SAM" id="Phobius"/>
    </source>
</evidence>
<keyword evidence="1" id="KW-0812">Transmembrane</keyword>
<dbReference type="EMBL" id="MGAC01000028">
    <property type="protein sequence ID" value="OGK37886.1"/>
    <property type="molecule type" value="Genomic_DNA"/>
</dbReference>
<organism evidence="2 3">
    <name type="scientific">Candidatus Roizmanbacteria bacterium RIFCSPHIGHO2_12_FULL_41_11</name>
    <dbReference type="NCBI Taxonomy" id="1802052"/>
    <lineage>
        <taxon>Bacteria</taxon>
        <taxon>Candidatus Roizmaniibacteriota</taxon>
    </lineage>
</organism>
<proteinExistence type="predicted"/>
<gene>
    <name evidence="2" type="ORF">A3F03_01580</name>
</gene>
<dbReference type="AlphaFoldDB" id="A0A1F7I3H4"/>